<feature type="transmembrane region" description="Helical" evidence="2">
    <location>
        <begin position="200"/>
        <end position="217"/>
    </location>
</feature>
<feature type="transmembrane region" description="Helical" evidence="2">
    <location>
        <begin position="229"/>
        <end position="252"/>
    </location>
</feature>
<organism evidence="3 4">
    <name type="scientific">Schumannella soli</name>
    <dbReference type="NCBI Taxonomy" id="2590779"/>
    <lineage>
        <taxon>Bacteria</taxon>
        <taxon>Bacillati</taxon>
        <taxon>Actinomycetota</taxon>
        <taxon>Actinomycetes</taxon>
        <taxon>Micrococcales</taxon>
        <taxon>Microbacteriaceae</taxon>
        <taxon>Schumannella</taxon>
    </lineage>
</organism>
<name>A0A506Y7P0_9MICO</name>
<feature type="transmembrane region" description="Helical" evidence="2">
    <location>
        <begin position="110"/>
        <end position="128"/>
    </location>
</feature>
<evidence type="ECO:0000313" key="3">
    <source>
        <dbReference type="EMBL" id="TPW78045.1"/>
    </source>
</evidence>
<feature type="compositionally biased region" description="Low complexity" evidence="1">
    <location>
        <begin position="337"/>
        <end position="353"/>
    </location>
</feature>
<evidence type="ECO:0000313" key="4">
    <source>
        <dbReference type="Proteomes" id="UP000316252"/>
    </source>
</evidence>
<keyword evidence="4" id="KW-1185">Reference proteome</keyword>
<reference evidence="3 4" key="1">
    <citation type="submission" date="2019-06" db="EMBL/GenBank/DDBJ databases">
        <authorList>
            <person name="Li F."/>
        </authorList>
    </citation>
    <scope>NUCLEOTIDE SEQUENCE [LARGE SCALE GENOMIC DNA]</scope>
    <source>
        <strain evidence="3 4">10F1D-1</strain>
    </source>
</reference>
<comment type="caution">
    <text evidence="3">The sequence shown here is derived from an EMBL/GenBank/DDBJ whole genome shotgun (WGS) entry which is preliminary data.</text>
</comment>
<feature type="transmembrane region" description="Helical" evidence="2">
    <location>
        <begin position="272"/>
        <end position="290"/>
    </location>
</feature>
<feature type="region of interest" description="Disordered" evidence="1">
    <location>
        <begin position="307"/>
        <end position="355"/>
    </location>
</feature>
<dbReference type="AlphaFoldDB" id="A0A506Y7P0"/>
<protein>
    <submittedName>
        <fullName evidence="3">Uncharacterized protein</fullName>
    </submittedName>
</protein>
<keyword evidence="2" id="KW-0472">Membrane</keyword>
<dbReference type="OrthoDB" id="5116275at2"/>
<feature type="transmembrane region" description="Helical" evidence="2">
    <location>
        <begin position="167"/>
        <end position="194"/>
    </location>
</feature>
<feature type="compositionally biased region" description="Polar residues" evidence="1">
    <location>
        <begin position="314"/>
        <end position="334"/>
    </location>
</feature>
<keyword evidence="2" id="KW-0812">Transmembrane</keyword>
<evidence type="ECO:0000256" key="1">
    <source>
        <dbReference type="SAM" id="MobiDB-lite"/>
    </source>
</evidence>
<evidence type="ECO:0000256" key="2">
    <source>
        <dbReference type="SAM" id="Phobius"/>
    </source>
</evidence>
<accession>A0A506Y7P0</accession>
<feature type="transmembrane region" description="Helical" evidence="2">
    <location>
        <begin position="73"/>
        <end position="90"/>
    </location>
</feature>
<proteinExistence type="predicted"/>
<keyword evidence="2" id="KW-1133">Transmembrane helix</keyword>
<sequence length="444" mass="44806">MADNPCTDPISCAVGGATDVAKGIAGAASYWSDPWGNTFKALQDAAKSLSTELLPTVTSATLPDLSLQWFLDAYKISFAMAIFAAVALMIPQIIRTARGLQSGKDTLESLFLYFPLFLIGAIFGPAFGRLLVEFFHALSTSLSTWGITSSVDEVNKQFTRMIDETDPLAIAGGVPVAVVLMLLMLLGLICVLLVLVVQLVTLYFVGVLVPLSLVWILDPQRRSFGMKLVAVWVGILAAHPLLFFLLGVAFTMLAGSMDVLGNNASLKKVVELLVAVIAMFMAAFSPLLLMKFAPLVPSGLGGTNGPSLAPGSWGPSSLSDAASRNQRGGQSNAPMPSRSFSSASEEAPAAARSAGGGLGDAAAARAGAGAAASGEAAGAASAAEGVAAAGAAAGTAETATGAGAAIGVPTLVLAGVAAGSAKVAEATEAAGQQATAAMDAGEGE</sequence>
<gene>
    <name evidence="3" type="ORF">FJ657_05310</name>
</gene>
<dbReference type="Proteomes" id="UP000316252">
    <property type="component" value="Unassembled WGS sequence"/>
</dbReference>
<dbReference type="RefSeq" id="WP_141162570.1">
    <property type="nucleotide sequence ID" value="NZ_VHQG01000001.1"/>
</dbReference>
<dbReference type="EMBL" id="VHQG01000001">
    <property type="protein sequence ID" value="TPW78045.1"/>
    <property type="molecule type" value="Genomic_DNA"/>
</dbReference>